<evidence type="ECO:0000256" key="5">
    <source>
        <dbReference type="SAM" id="Phobius"/>
    </source>
</evidence>
<keyword evidence="5" id="KW-0472">Membrane</keyword>
<evidence type="ECO:0000256" key="2">
    <source>
        <dbReference type="ARBA" id="ARBA00029447"/>
    </source>
</evidence>
<sequence length="762" mass="82320">MIANFLGRFSLRLSLSALFALLALMACAVVGTAGYFQASGEMRHSISRELRLIADNQARAVSEYEERLQDAVQNMSGGAMVPNSLQELSIGFNVARMREENIETFRNAGATPEERAQFAGRSKNVSIYEWKHSEVHNSLLSYWKDLGLSDLYLIDDKGNIVYTVTKSEEFMQNLETSEYGPLNRMYDSIMAGEAEGLESNGFEPYPVDGPSLFLAHGVEQQSMFGVNEDETLPPMAVVAFRVSADKVSDMFAKQGLDSTSRAILLTDENGKVFASSDDRARTGELDFSGLEAGPTATRNGVIEDTEGLGTSLAAVADISFDGKTFHVVSLYDQAVAMAGVRAMAWTMAGLSFLALVGVCLAGMLLSGIIARPINVLTDDMRRLADGNLEHASYDYKLRNEIGSMASAVEVFREQAIQKRRIEGETEEMRSQSEKERAERENLTLRDSQARHHALQTLGTALNSLAAGNVSHRISQPFAEEFDQLRVDYNDAAHKLADALYQAARNADSICLSSAEVSNAASDLAKRTERQAASIEHSSETLTEIASNASDVASRTDQVQTIVENARKEAAQSADIVDRAMNAMREIEDSSDEITQIVSVINEIAFQTNLLALNAGVEAARAGEAGKGFGVVAQEVRELAQRCGNAAGEIRGLITRSVEKVKSGSVLVGETGDTLSRIVQEVADISEHVTAITSSMRTQSDGLSQVSSNMQMMDQETQKNAAIAEQSTAGSQVLANAAAALNEQLSQFDVSAAEQTRGVADAA</sequence>
<dbReference type="InterPro" id="IPR003660">
    <property type="entry name" value="HAMP_dom"/>
</dbReference>
<dbReference type="RefSeq" id="WP_121645738.1">
    <property type="nucleotide sequence ID" value="NZ_RCWN01000001.1"/>
</dbReference>
<feature type="chain" id="PRO_5018114479" evidence="6">
    <location>
        <begin position="29"/>
        <end position="762"/>
    </location>
</feature>
<dbReference type="PANTHER" id="PTHR43531">
    <property type="entry name" value="PROTEIN ICFG"/>
    <property type="match status" value="1"/>
</dbReference>
<dbReference type="InterPro" id="IPR051310">
    <property type="entry name" value="MCP_chemotaxis"/>
</dbReference>
<dbReference type="SMART" id="SM00283">
    <property type="entry name" value="MA"/>
    <property type="match status" value="1"/>
</dbReference>
<dbReference type="EMBL" id="RCWN01000001">
    <property type="protein sequence ID" value="RLQ88771.1"/>
    <property type="molecule type" value="Genomic_DNA"/>
</dbReference>
<keyword evidence="10" id="KW-1185">Reference proteome</keyword>
<feature type="region of interest" description="Disordered" evidence="4">
    <location>
        <begin position="422"/>
        <end position="441"/>
    </location>
</feature>
<dbReference type="Gene3D" id="6.10.340.10">
    <property type="match status" value="1"/>
</dbReference>
<feature type="signal peptide" evidence="6">
    <location>
        <begin position="1"/>
        <end position="28"/>
    </location>
</feature>
<evidence type="ECO:0000259" key="7">
    <source>
        <dbReference type="PROSITE" id="PS50111"/>
    </source>
</evidence>
<dbReference type="GO" id="GO:0004888">
    <property type="term" value="F:transmembrane signaling receptor activity"/>
    <property type="evidence" value="ECO:0007669"/>
    <property type="project" value="InterPro"/>
</dbReference>
<name>A0A3L7JGN1_9HYPH</name>
<evidence type="ECO:0000256" key="4">
    <source>
        <dbReference type="SAM" id="MobiDB-lite"/>
    </source>
</evidence>
<dbReference type="SUPFAM" id="SSF58104">
    <property type="entry name" value="Methyl-accepting chemotaxis protein (MCP) signaling domain"/>
    <property type="match status" value="1"/>
</dbReference>
<dbReference type="Pfam" id="PF00015">
    <property type="entry name" value="MCPsignal"/>
    <property type="match status" value="1"/>
</dbReference>
<dbReference type="GO" id="GO:0007165">
    <property type="term" value="P:signal transduction"/>
    <property type="evidence" value="ECO:0007669"/>
    <property type="project" value="UniProtKB-KW"/>
</dbReference>
<proteinExistence type="inferred from homology"/>
<feature type="domain" description="HAMP" evidence="8">
    <location>
        <begin position="452"/>
        <end position="500"/>
    </location>
</feature>
<accession>A0A3L7JGN1</accession>
<dbReference type="InterPro" id="IPR004090">
    <property type="entry name" value="Chemotax_Me-accpt_rcpt"/>
</dbReference>
<keyword evidence="5" id="KW-0812">Transmembrane</keyword>
<evidence type="ECO:0000256" key="6">
    <source>
        <dbReference type="SAM" id="SignalP"/>
    </source>
</evidence>
<dbReference type="GO" id="GO:0016020">
    <property type="term" value="C:membrane"/>
    <property type="evidence" value="ECO:0007669"/>
    <property type="project" value="InterPro"/>
</dbReference>
<dbReference type="Pfam" id="PF00672">
    <property type="entry name" value="HAMP"/>
    <property type="match status" value="1"/>
</dbReference>
<dbReference type="PANTHER" id="PTHR43531:SF11">
    <property type="entry name" value="METHYL-ACCEPTING CHEMOTAXIS PROTEIN 3"/>
    <property type="match status" value="1"/>
</dbReference>
<keyword evidence="3" id="KW-0807">Transducer</keyword>
<evidence type="ECO:0000313" key="10">
    <source>
        <dbReference type="Proteomes" id="UP000281094"/>
    </source>
</evidence>
<feature type="transmembrane region" description="Helical" evidence="5">
    <location>
        <begin position="342"/>
        <end position="365"/>
    </location>
</feature>
<dbReference type="Gene3D" id="1.10.287.950">
    <property type="entry name" value="Methyl-accepting chemotaxis protein"/>
    <property type="match status" value="1"/>
</dbReference>
<dbReference type="PROSITE" id="PS50885">
    <property type="entry name" value="HAMP"/>
    <property type="match status" value="2"/>
</dbReference>
<keyword evidence="1" id="KW-0145">Chemotaxis</keyword>
<reference evidence="9 10" key="1">
    <citation type="submission" date="2018-10" db="EMBL/GenBank/DDBJ databases">
        <title>Notoacmeibacter sp. M2BS9Y-3-1, whole genome shotgun sequence.</title>
        <authorList>
            <person name="Tuo L."/>
        </authorList>
    </citation>
    <scope>NUCLEOTIDE SEQUENCE [LARGE SCALE GENOMIC DNA]</scope>
    <source>
        <strain evidence="9 10">M2BS9Y-3-1</strain>
    </source>
</reference>
<comment type="caution">
    <text evidence="9">The sequence shown here is derived from an EMBL/GenBank/DDBJ whole genome shotgun (WGS) entry which is preliminary data.</text>
</comment>
<organism evidence="9 10">
    <name type="scientific">Notoacmeibacter ruber</name>
    <dbReference type="NCBI Taxonomy" id="2670375"/>
    <lineage>
        <taxon>Bacteria</taxon>
        <taxon>Pseudomonadati</taxon>
        <taxon>Pseudomonadota</taxon>
        <taxon>Alphaproteobacteria</taxon>
        <taxon>Hyphomicrobiales</taxon>
        <taxon>Notoacmeibacteraceae</taxon>
        <taxon>Notoacmeibacter</taxon>
    </lineage>
</organism>
<dbReference type="CDD" id="cd11386">
    <property type="entry name" value="MCP_signal"/>
    <property type="match status" value="1"/>
</dbReference>
<feature type="domain" description="Methyl-accepting transducer" evidence="7">
    <location>
        <begin position="505"/>
        <end position="734"/>
    </location>
</feature>
<evidence type="ECO:0000259" key="8">
    <source>
        <dbReference type="PROSITE" id="PS50885"/>
    </source>
</evidence>
<protein>
    <submittedName>
        <fullName evidence="9">Methyl-accepting chemotaxis protein</fullName>
    </submittedName>
</protein>
<evidence type="ECO:0000313" key="9">
    <source>
        <dbReference type="EMBL" id="RLQ88771.1"/>
    </source>
</evidence>
<dbReference type="CDD" id="cd06225">
    <property type="entry name" value="HAMP"/>
    <property type="match status" value="1"/>
</dbReference>
<evidence type="ECO:0000256" key="3">
    <source>
        <dbReference type="PROSITE-ProRule" id="PRU00284"/>
    </source>
</evidence>
<keyword evidence="5" id="KW-1133">Transmembrane helix</keyword>
<dbReference type="PRINTS" id="PR00260">
    <property type="entry name" value="CHEMTRNSDUCR"/>
</dbReference>
<dbReference type="AlphaFoldDB" id="A0A3L7JGN1"/>
<gene>
    <name evidence="9" type="ORF">D8780_11665</name>
</gene>
<dbReference type="InterPro" id="IPR004089">
    <property type="entry name" value="MCPsignal_dom"/>
</dbReference>
<comment type="similarity">
    <text evidence="2">Belongs to the methyl-accepting chemotaxis (MCP) protein family.</text>
</comment>
<dbReference type="Proteomes" id="UP000281094">
    <property type="component" value="Unassembled WGS sequence"/>
</dbReference>
<keyword evidence="6" id="KW-0732">Signal</keyword>
<feature type="domain" description="HAMP" evidence="8">
    <location>
        <begin position="367"/>
        <end position="420"/>
    </location>
</feature>
<dbReference type="GO" id="GO:0006935">
    <property type="term" value="P:chemotaxis"/>
    <property type="evidence" value="ECO:0007669"/>
    <property type="project" value="UniProtKB-KW"/>
</dbReference>
<dbReference type="SMART" id="SM00304">
    <property type="entry name" value="HAMP"/>
    <property type="match status" value="2"/>
</dbReference>
<dbReference type="PROSITE" id="PS50111">
    <property type="entry name" value="CHEMOTAXIS_TRANSDUC_2"/>
    <property type="match status" value="1"/>
</dbReference>
<dbReference type="SUPFAM" id="SSF158472">
    <property type="entry name" value="HAMP domain-like"/>
    <property type="match status" value="1"/>
</dbReference>
<evidence type="ECO:0000256" key="1">
    <source>
        <dbReference type="ARBA" id="ARBA00022500"/>
    </source>
</evidence>